<name>A0ACC1Q185_9APHY</name>
<reference evidence="1" key="1">
    <citation type="submission" date="2022-08" db="EMBL/GenBank/DDBJ databases">
        <title>Genome Sequence of Pycnoporus sanguineus.</title>
        <authorList>
            <person name="Buettner E."/>
        </authorList>
    </citation>
    <scope>NUCLEOTIDE SEQUENCE</scope>
    <source>
        <strain evidence="1">CG-C14</strain>
    </source>
</reference>
<sequence>MYPTAEAPEKDNSTEWSTMEVFIECKTDDTKGDPFDETAEDGQSNSSERRSVFGQILTYSYSMFKEQH</sequence>
<comment type="caution">
    <text evidence="1">The sequence shown here is derived from an EMBL/GenBank/DDBJ whole genome shotgun (WGS) entry which is preliminary data.</text>
</comment>
<keyword evidence="2" id="KW-1185">Reference proteome</keyword>
<dbReference type="Proteomes" id="UP001144978">
    <property type="component" value="Unassembled WGS sequence"/>
</dbReference>
<gene>
    <name evidence="1" type="ORF">NUW54_g4153</name>
</gene>
<evidence type="ECO:0000313" key="2">
    <source>
        <dbReference type="Proteomes" id="UP001144978"/>
    </source>
</evidence>
<evidence type="ECO:0000313" key="1">
    <source>
        <dbReference type="EMBL" id="KAJ3005866.1"/>
    </source>
</evidence>
<organism evidence="1 2">
    <name type="scientific">Trametes sanguinea</name>
    <dbReference type="NCBI Taxonomy" id="158606"/>
    <lineage>
        <taxon>Eukaryota</taxon>
        <taxon>Fungi</taxon>
        <taxon>Dikarya</taxon>
        <taxon>Basidiomycota</taxon>
        <taxon>Agaricomycotina</taxon>
        <taxon>Agaricomycetes</taxon>
        <taxon>Polyporales</taxon>
        <taxon>Polyporaceae</taxon>
        <taxon>Trametes</taxon>
    </lineage>
</organism>
<proteinExistence type="predicted"/>
<protein>
    <submittedName>
        <fullName evidence="1">Uncharacterized protein</fullName>
    </submittedName>
</protein>
<dbReference type="EMBL" id="JANSHE010000926">
    <property type="protein sequence ID" value="KAJ3005866.1"/>
    <property type="molecule type" value="Genomic_DNA"/>
</dbReference>
<accession>A0ACC1Q185</accession>